<keyword evidence="5" id="KW-1185">Reference proteome</keyword>
<dbReference type="OrthoDB" id="5969911at2"/>
<proteinExistence type="predicted"/>
<evidence type="ECO:0000256" key="2">
    <source>
        <dbReference type="SAM" id="MobiDB-lite"/>
    </source>
</evidence>
<reference evidence="4 5" key="1">
    <citation type="submission" date="2019-07" db="EMBL/GenBank/DDBJ databases">
        <title>Lentzea xizangensis sp. nov., isolated from Qinghai-Tibetan Plateau Soils.</title>
        <authorList>
            <person name="Huang J."/>
        </authorList>
    </citation>
    <scope>NUCLEOTIDE SEQUENCE [LARGE SCALE GENOMIC DNA]</scope>
    <source>
        <strain evidence="4 5">FXJ1.1311</strain>
    </source>
</reference>
<feature type="domain" description="DUF1023" evidence="3">
    <location>
        <begin position="326"/>
        <end position="484"/>
    </location>
</feature>
<comment type="caution">
    <text evidence="4">The sequence shown here is derived from an EMBL/GenBank/DDBJ whole genome shotgun (WGS) entry which is preliminary data.</text>
</comment>
<feature type="region of interest" description="Disordered" evidence="2">
    <location>
        <begin position="547"/>
        <end position="569"/>
    </location>
</feature>
<protein>
    <recommendedName>
        <fullName evidence="3">DUF1023 domain-containing protein</fullName>
    </recommendedName>
</protein>
<dbReference type="InterPro" id="IPR029058">
    <property type="entry name" value="AB_hydrolase_fold"/>
</dbReference>
<evidence type="ECO:0000313" key="4">
    <source>
        <dbReference type="EMBL" id="TWP53088.1"/>
    </source>
</evidence>
<name>A0A563EZY8_9PSEU</name>
<dbReference type="Gene3D" id="3.40.50.1820">
    <property type="entry name" value="alpha/beta hydrolase"/>
    <property type="match status" value="1"/>
</dbReference>
<dbReference type="RefSeq" id="WP_146350341.1">
    <property type="nucleotide sequence ID" value="NZ_VOBR01000004.1"/>
</dbReference>
<keyword evidence="1" id="KW-0175">Coiled coil</keyword>
<gene>
    <name evidence="4" type="ORF">FKR81_08385</name>
</gene>
<evidence type="ECO:0000256" key="1">
    <source>
        <dbReference type="SAM" id="Coils"/>
    </source>
</evidence>
<dbReference type="SUPFAM" id="SSF53474">
    <property type="entry name" value="alpha/beta-Hydrolases"/>
    <property type="match status" value="1"/>
</dbReference>
<dbReference type="Pfam" id="PF06259">
    <property type="entry name" value="Abhydrolase_8"/>
    <property type="match status" value="1"/>
</dbReference>
<evidence type="ECO:0000259" key="3">
    <source>
        <dbReference type="Pfam" id="PF06259"/>
    </source>
</evidence>
<dbReference type="Proteomes" id="UP000316639">
    <property type="component" value="Unassembled WGS sequence"/>
</dbReference>
<dbReference type="EMBL" id="VOBR01000004">
    <property type="protein sequence ID" value="TWP53088.1"/>
    <property type="molecule type" value="Genomic_DNA"/>
</dbReference>
<sequence>MSIADPEVLYARLAAGDSGRIAAAADPITGAISAVGRAGESVVNGARTAVSSWTGDASDKFSARGELSATAARAAGDRLGAGVDIVQAASRAYGQMRSAADHAIGVWRGRPAGLDEEQTRQLAGQVNDSLTRVKSSYEGVLRSYAGALGKITPGFGDTAMSDCGWSRAAERGPSLPPVPPPGTDPKAVADWWKSLSQPERDALLASKYQELGQLRGLPADVLDTANRQRINEDVTRFNQQSAQLKDQIAERARELGVDPNTEDGRNKLMNDPRGSQLVAQQAEAERRATNAENAAEELKNAKKNSVDLAGGKQPFVLYYSPDGPGAKEGALAIAYGNPDDADNVAVCVPGTTSRLGENGFSQEQAAALSGKMGPNGVAIQWLGYDAPEFSLGQVNDPAQAKEGAAILAQDVEGYRVAGKEGAHVTVIGHSYGSTVVGYAAMDHGLKADDIAFVGSPGVGASTVDQLSAGRGHVYVGATEHDPVVQGTSGDWFTQDGSSTGPYDSKFGAKTFGTPDETGIGGAHSQYYAPNSESLDNLAKIATGRGDEVTEQRWQDSPTPRDVVPGSDLPVVGPVVDWGTNTAKEVVDIGEDVWHGGGQVVDDVSRGDFGGAAGHAWDTTKEVASDVGDWAVDTVGNVGELGKDVYEGGKAVVEGGVEVVKDVGGAISDGAKSVYDNTIGSWF</sequence>
<organism evidence="4 5">
    <name type="scientific">Lentzea tibetensis</name>
    <dbReference type="NCBI Taxonomy" id="2591470"/>
    <lineage>
        <taxon>Bacteria</taxon>
        <taxon>Bacillati</taxon>
        <taxon>Actinomycetota</taxon>
        <taxon>Actinomycetes</taxon>
        <taxon>Pseudonocardiales</taxon>
        <taxon>Pseudonocardiaceae</taxon>
        <taxon>Lentzea</taxon>
    </lineage>
</organism>
<dbReference type="AlphaFoldDB" id="A0A563EZY8"/>
<feature type="coiled-coil region" evidence="1">
    <location>
        <begin position="279"/>
        <end position="308"/>
    </location>
</feature>
<dbReference type="InterPro" id="IPR010427">
    <property type="entry name" value="DUF1023"/>
</dbReference>
<evidence type="ECO:0000313" key="5">
    <source>
        <dbReference type="Proteomes" id="UP000316639"/>
    </source>
</evidence>
<accession>A0A563EZY8</accession>